<name>A0ABD2A6L5_VESSQ</name>
<dbReference type="AlphaFoldDB" id="A0ABD2A6L5"/>
<accession>A0ABD2A6L5</accession>
<evidence type="ECO:0000313" key="3">
    <source>
        <dbReference type="Proteomes" id="UP001607302"/>
    </source>
</evidence>
<comment type="caution">
    <text evidence="2">The sequence shown here is derived from an EMBL/GenBank/DDBJ whole genome shotgun (WGS) entry which is preliminary data.</text>
</comment>
<organism evidence="2 3">
    <name type="scientific">Vespula squamosa</name>
    <name type="common">Southern yellow jacket</name>
    <name type="synonym">Wasp</name>
    <dbReference type="NCBI Taxonomy" id="30214"/>
    <lineage>
        <taxon>Eukaryota</taxon>
        <taxon>Metazoa</taxon>
        <taxon>Ecdysozoa</taxon>
        <taxon>Arthropoda</taxon>
        <taxon>Hexapoda</taxon>
        <taxon>Insecta</taxon>
        <taxon>Pterygota</taxon>
        <taxon>Neoptera</taxon>
        <taxon>Endopterygota</taxon>
        <taxon>Hymenoptera</taxon>
        <taxon>Apocrita</taxon>
        <taxon>Aculeata</taxon>
        <taxon>Vespoidea</taxon>
        <taxon>Vespidae</taxon>
        <taxon>Vespinae</taxon>
        <taxon>Vespula</taxon>
    </lineage>
</organism>
<reference evidence="2 3" key="1">
    <citation type="journal article" date="2024" name="Ann. Entomol. Soc. Am.">
        <title>Genomic analyses of the southern and eastern yellowjacket wasps (Hymenoptera: Vespidae) reveal evolutionary signatures of social life.</title>
        <authorList>
            <person name="Catto M.A."/>
            <person name="Caine P.B."/>
            <person name="Orr S.E."/>
            <person name="Hunt B.G."/>
            <person name="Goodisman M.A.D."/>
        </authorList>
    </citation>
    <scope>NUCLEOTIDE SEQUENCE [LARGE SCALE GENOMIC DNA]</scope>
    <source>
        <strain evidence="2">233</strain>
        <tissue evidence="2">Head and thorax</tissue>
    </source>
</reference>
<dbReference type="EMBL" id="JAUDFV010000154">
    <property type="protein sequence ID" value="KAL2716259.1"/>
    <property type="molecule type" value="Genomic_DNA"/>
</dbReference>
<feature type="region of interest" description="Disordered" evidence="1">
    <location>
        <begin position="24"/>
        <end position="51"/>
    </location>
</feature>
<feature type="compositionally biased region" description="Acidic residues" evidence="1">
    <location>
        <begin position="35"/>
        <end position="46"/>
    </location>
</feature>
<evidence type="ECO:0000313" key="2">
    <source>
        <dbReference type="EMBL" id="KAL2716259.1"/>
    </source>
</evidence>
<gene>
    <name evidence="2" type="ORF">V1478_013935</name>
</gene>
<evidence type="ECO:0000256" key="1">
    <source>
        <dbReference type="SAM" id="MobiDB-lite"/>
    </source>
</evidence>
<keyword evidence="3" id="KW-1185">Reference proteome</keyword>
<sequence>MSNSDRRLVSFVIKCHTNGEEWGGGGNFRSLVNNDNDDDDDDDDDGVSSNIESRNIELRTVSGRTLRISMRQTSILG</sequence>
<proteinExistence type="predicted"/>
<protein>
    <submittedName>
        <fullName evidence="2">Uncharacterized protein</fullName>
    </submittedName>
</protein>
<dbReference type="Proteomes" id="UP001607302">
    <property type="component" value="Unassembled WGS sequence"/>
</dbReference>